<dbReference type="SUPFAM" id="SSF141868">
    <property type="entry name" value="EAL domain-like"/>
    <property type="match status" value="1"/>
</dbReference>
<feature type="domain" description="PAS" evidence="1">
    <location>
        <begin position="260"/>
        <end position="307"/>
    </location>
</feature>
<accession>A0A2N8KY18</accession>
<dbReference type="PROSITE" id="PS50887">
    <property type="entry name" value="GGDEF"/>
    <property type="match status" value="1"/>
</dbReference>
<dbReference type="PANTHER" id="PTHR44757:SF2">
    <property type="entry name" value="BIOFILM ARCHITECTURE MAINTENANCE PROTEIN MBAA"/>
    <property type="match status" value="1"/>
</dbReference>
<dbReference type="PANTHER" id="PTHR44757">
    <property type="entry name" value="DIGUANYLATE CYCLASE DGCP"/>
    <property type="match status" value="1"/>
</dbReference>
<dbReference type="CDD" id="cd01948">
    <property type="entry name" value="EAL"/>
    <property type="match status" value="1"/>
</dbReference>
<evidence type="ECO:0000259" key="1">
    <source>
        <dbReference type="PROSITE" id="PS50112"/>
    </source>
</evidence>
<dbReference type="SMART" id="SM00052">
    <property type="entry name" value="EAL"/>
    <property type="match status" value="1"/>
</dbReference>
<dbReference type="Pfam" id="PF08448">
    <property type="entry name" value="PAS_4"/>
    <property type="match status" value="1"/>
</dbReference>
<evidence type="ECO:0000259" key="2">
    <source>
        <dbReference type="PROSITE" id="PS50883"/>
    </source>
</evidence>
<name>A0A2N8KY18_9BURK</name>
<dbReference type="PROSITE" id="PS50883">
    <property type="entry name" value="EAL"/>
    <property type="match status" value="1"/>
</dbReference>
<dbReference type="GO" id="GO:0003824">
    <property type="term" value="F:catalytic activity"/>
    <property type="evidence" value="ECO:0007669"/>
    <property type="project" value="UniProtKB-ARBA"/>
</dbReference>
<dbReference type="OrthoDB" id="9813903at2"/>
<dbReference type="Gene3D" id="3.30.70.270">
    <property type="match status" value="1"/>
</dbReference>
<dbReference type="InterPro" id="IPR035919">
    <property type="entry name" value="EAL_sf"/>
</dbReference>
<dbReference type="Gene3D" id="3.20.20.450">
    <property type="entry name" value="EAL domain"/>
    <property type="match status" value="1"/>
</dbReference>
<dbReference type="SMART" id="SM00091">
    <property type="entry name" value="PAS"/>
    <property type="match status" value="2"/>
</dbReference>
<dbReference type="Pfam" id="PF00990">
    <property type="entry name" value="GGDEF"/>
    <property type="match status" value="1"/>
</dbReference>
<dbReference type="InterPro" id="IPR000014">
    <property type="entry name" value="PAS"/>
</dbReference>
<dbReference type="Pfam" id="PF00563">
    <property type="entry name" value="EAL"/>
    <property type="match status" value="1"/>
</dbReference>
<dbReference type="Gene3D" id="3.30.450.20">
    <property type="entry name" value="PAS domain"/>
    <property type="match status" value="2"/>
</dbReference>
<dbReference type="InterPro" id="IPR000160">
    <property type="entry name" value="GGDEF_dom"/>
</dbReference>
<dbReference type="SMART" id="SM00267">
    <property type="entry name" value="GGDEF"/>
    <property type="match status" value="1"/>
</dbReference>
<reference evidence="4 5" key="1">
    <citation type="submission" date="2018-01" db="EMBL/GenBank/DDBJ databases">
        <title>Draft genome sequence of Paucibacter aquatile CR182 isolated from freshwater of the Nakdong River.</title>
        <authorList>
            <person name="Choi A."/>
            <person name="Chung E.J."/>
        </authorList>
    </citation>
    <scope>NUCLEOTIDE SEQUENCE [LARGE SCALE GENOMIC DNA]</scope>
    <source>
        <strain evidence="4 5">CR182</strain>
    </source>
</reference>
<dbReference type="CDD" id="cd01949">
    <property type="entry name" value="GGDEF"/>
    <property type="match status" value="1"/>
</dbReference>
<dbReference type="RefSeq" id="WP_102768274.1">
    <property type="nucleotide sequence ID" value="NZ_POSP01000003.1"/>
</dbReference>
<keyword evidence="5" id="KW-1185">Reference proteome</keyword>
<comment type="caution">
    <text evidence="4">The sequence shown here is derived from an EMBL/GenBank/DDBJ whole genome shotgun (WGS) entry which is preliminary data.</text>
</comment>
<dbReference type="NCBIfam" id="TIGR00229">
    <property type="entry name" value="sensory_box"/>
    <property type="match status" value="2"/>
</dbReference>
<feature type="domain" description="PAS" evidence="1">
    <location>
        <begin position="129"/>
        <end position="200"/>
    </location>
</feature>
<dbReference type="CDD" id="cd00130">
    <property type="entry name" value="PAS"/>
    <property type="match status" value="2"/>
</dbReference>
<feature type="domain" description="GGDEF" evidence="3">
    <location>
        <begin position="410"/>
        <end position="543"/>
    </location>
</feature>
<dbReference type="InterPro" id="IPR001633">
    <property type="entry name" value="EAL_dom"/>
</dbReference>
<dbReference type="InterPro" id="IPR052155">
    <property type="entry name" value="Biofilm_reg_signaling"/>
</dbReference>
<protein>
    <submittedName>
        <fullName evidence="4">GGDEF domain-containing protein</fullName>
    </submittedName>
</protein>
<dbReference type="FunFam" id="3.30.70.270:FF:000001">
    <property type="entry name" value="Diguanylate cyclase domain protein"/>
    <property type="match status" value="1"/>
</dbReference>
<dbReference type="SUPFAM" id="SSF55785">
    <property type="entry name" value="PYP-like sensor domain (PAS domain)"/>
    <property type="match status" value="2"/>
</dbReference>
<dbReference type="InterPro" id="IPR013656">
    <property type="entry name" value="PAS_4"/>
</dbReference>
<dbReference type="InterPro" id="IPR029787">
    <property type="entry name" value="Nucleotide_cyclase"/>
</dbReference>
<dbReference type="Proteomes" id="UP000235916">
    <property type="component" value="Unassembled WGS sequence"/>
</dbReference>
<dbReference type="Pfam" id="PF13426">
    <property type="entry name" value="PAS_9"/>
    <property type="match status" value="1"/>
</dbReference>
<dbReference type="PROSITE" id="PS50112">
    <property type="entry name" value="PAS"/>
    <property type="match status" value="2"/>
</dbReference>
<dbReference type="InterPro" id="IPR043128">
    <property type="entry name" value="Rev_trsase/Diguanyl_cyclase"/>
</dbReference>
<evidence type="ECO:0000259" key="3">
    <source>
        <dbReference type="PROSITE" id="PS50887"/>
    </source>
</evidence>
<gene>
    <name evidence="4" type="ORF">C1O66_13015</name>
</gene>
<dbReference type="SUPFAM" id="SSF55073">
    <property type="entry name" value="Nucleotide cyclase"/>
    <property type="match status" value="1"/>
</dbReference>
<dbReference type="NCBIfam" id="TIGR00254">
    <property type="entry name" value="GGDEF"/>
    <property type="match status" value="1"/>
</dbReference>
<evidence type="ECO:0000313" key="5">
    <source>
        <dbReference type="Proteomes" id="UP000235916"/>
    </source>
</evidence>
<proteinExistence type="predicted"/>
<feature type="domain" description="EAL" evidence="2">
    <location>
        <begin position="552"/>
        <end position="810"/>
    </location>
</feature>
<evidence type="ECO:0000313" key="4">
    <source>
        <dbReference type="EMBL" id="PND38355.1"/>
    </source>
</evidence>
<dbReference type="AlphaFoldDB" id="A0A2N8KY18"/>
<dbReference type="InterPro" id="IPR035965">
    <property type="entry name" value="PAS-like_dom_sf"/>
</dbReference>
<dbReference type="EMBL" id="POSP01000003">
    <property type="protein sequence ID" value="PND38355.1"/>
    <property type="molecule type" value="Genomic_DNA"/>
</dbReference>
<organism evidence="4 5">
    <name type="scientific">Kinneretia aquatilis</name>
    <dbReference type="NCBI Taxonomy" id="2070761"/>
    <lineage>
        <taxon>Bacteria</taxon>
        <taxon>Pseudomonadati</taxon>
        <taxon>Pseudomonadota</taxon>
        <taxon>Betaproteobacteria</taxon>
        <taxon>Burkholderiales</taxon>
        <taxon>Sphaerotilaceae</taxon>
        <taxon>Roseateles</taxon>
    </lineage>
</organism>
<sequence>MTLTSLPPSQPEPLGWDELPCAACLLSPEATLLQANSAWHALHPVWAGSEPGRWLEAVSAADRARLRALLAARADFEFQLSGADAGPDLACRARWLPAREAFACWWSDVTAQRRQAQLAREQSEALALQASQMRLLADHVPALLAFYDAQTYRCHFANRQYAQAFGLDEQSILGRSFTEVIGHDAQLLVQPQVDRLLRERVTVSYERYLPGPDPARSEDGRWVEVSLIPHLVGAGEPQACFVMINDITRHRVAEIAARESEARLQKFMQASVEGILFHRQGRISDANPPLCRLLGYGLDEMVGRAALDFVVDDLREQAARVMAERRELSYESALLHRDGSRIPVELIVRTLEAQGEHLRMTIVRDIRDRLAAQARIQHLAHHDALTGLLNRAAFMEQLGPALQLAESRDRRLALLFIDLDNFKRVNDSLGHLEGDKVLTTVSERITDCLRSTDLVARFGGDEFVILLRDITSREDVMVVLMALLAVVEVPVLADGCRLCVTPSIGVAMFPEHGGRPEELIQHADMAMYQAKAGGRANYQFFDAELARHAYSDLVLESELAQALERGEFELFFQPQVAALGGEQGGALIGAEALLRWRHPTRGLLGPDAFIDVAERHRLMLKLGEWVLRAAALQARDWRERRVAAVPIAVNLSRMQFRLEGFGAAVARVLDEVGIAGECLELELTERMLMDEIASAPATLTALRALGLGVSVDDFGTGYTSLAHLTQLPLDKLKIDQSFVAKLPEDGGAAAITRAIIQMARGLGLHVSAEGVRNSAQRRLLADWGCDELQGELIGPPMAAPDFEQWLRQRRSAFHD</sequence>